<proteinExistence type="predicted"/>
<dbReference type="AlphaFoldDB" id="A0A3A6QV56"/>
<sequence length="280" mass="30814">MHELPLVIFTVFAQAVAASFVILELLQRLPSKYALVVERQQRVSIIFLLLCLLGLSGAAALTHLGLPLRAPNVLFGLAHLSAMSVEIVTVSCFGFFLTGTLFFTWRGITNTVSKVCHVAALVLAFLQLIAIANVYYLNTVPLWATGWTWVNFIASGFISGSLMIALLFIVTGVQRHSLKKMVPVWIFTVVMSLLLSAAYSFHLADLLSIQHIELPRWMIAMQIIRVILIVCAFGMCIALAFVSSKTSLNVPSVFVATLMVISAELCGRIVFYELSVLNHL</sequence>
<dbReference type="PANTHER" id="PTHR38095:SF3">
    <property type="entry name" value="ANAEROBIC DIMETHYL SULFOXIDE REDUCTASE, SUBUNIT C"/>
    <property type="match status" value="1"/>
</dbReference>
<dbReference type="GO" id="GO:0005886">
    <property type="term" value="C:plasma membrane"/>
    <property type="evidence" value="ECO:0007669"/>
    <property type="project" value="TreeGrafter"/>
</dbReference>
<feature type="transmembrane region" description="Helical" evidence="1">
    <location>
        <begin position="46"/>
        <end position="66"/>
    </location>
</feature>
<evidence type="ECO:0000256" key="1">
    <source>
        <dbReference type="SAM" id="Phobius"/>
    </source>
</evidence>
<keyword evidence="1" id="KW-0472">Membrane</keyword>
<feature type="transmembrane region" description="Helical" evidence="1">
    <location>
        <begin position="78"/>
        <end position="103"/>
    </location>
</feature>
<evidence type="ECO:0000313" key="3">
    <source>
        <dbReference type="Proteomes" id="UP000273252"/>
    </source>
</evidence>
<dbReference type="GO" id="GO:0019645">
    <property type="term" value="P:anaerobic electron transport chain"/>
    <property type="evidence" value="ECO:0007669"/>
    <property type="project" value="InterPro"/>
</dbReference>
<feature type="transmembrane region" description="Helical" evidence="1">
    <location>
        <begin position="115"/>
        <end position="137"/>
    </location>
</feature>
<evidence type="ECO:0000313" key="2">
    <source>
        <dbReference type="EMBL" id="RJX75208.1"/>
    </source>
</evidence>
<feature type="transmembrane region" description="Helical" evidence="1">
    <location>
        <begin position="6"/>
        <end position="26"/>
    </location>
</feature>
<dbReference type="PANTHER" id="PTHR38095">
    <property type="entry name" value="ANAEROBIC DIMETHYL SULFOXIDE REDUCTASE CHAIN YNFH"/>
    <property type="match status" value="1"/>
</dbReference>
<keyword evidence="1" id="KW-0812">Transmembrane</keyword>
<keyword evidence="3" id="KW-1185">Reference proteome</keyword>
<dbReference type="Proteomes" id="UP000273252">
    <property type="component" value="Unassembled WGS sequence"/>
</dbReference>
<feature type="transmembrane region" description="Helical" evidence="1">
    <location>
        <begin position="253"/>
        <end position="271"/>
    </location>
</feature>
<name>A0A3A6QV56_9VIBR</name>
<feature type="transmembrane region" description="Helical" evidence="1">
    <location>
        <begin position="149"/>
        <end position="170"/>
    </location>
</feature>
<gene>
    <name evidence="2" type="ORF">DZ860_00535</name>
</gene>
<organism evidence="2 3">
    <name type="scientific">Vibrio sinensis</name>
    <dbReference type="NCBI Taxonomy" id="2302434"/>
    <lineage>
        <taxon>Bacteria</taxon>
        <taxon>Pseudomonadati</taxon>
        <taxon>Pseudomonadota</taxon>
        <taxon>Gammaproteobacteria</taxon>
        <taxon>Vibrionales</taxon>
        <taxon>Vibrionaceae</taxon>
        <taxon>Vibrio</taxon>
    </lineage>
</organism>
<accession>A0A3A6QV56</accession>
<feature type="transmembrane region" description="Helical" evidence="1">
    <location>
        <begin position="219"/>
        <end position="241"/>
    </location>
</feature>
<reference evidence="2 3" key="1">
    <citation type="submission" date="2018-08" db="EMBL/GenBank/DDBJ databases">
        <title>Vibrio isolated from the Eastern China Marginal Seas.</title>
        <authorList>
            <person name="Li Y."/>
        </authorList>
    </citation>
    <scope>NUCLEOTIDE SEQUENCE [LARGE SCALE GENOMIC DNA]</scope>
    <source>
        <strain evidence="2 3">BEI233</strain>
    </source>
</reference>
<dbReference type="RefSeq" id="WP_120028964.1">
    <property type="nucleotide sequence ID" value="NZ_QVMU01000001.1"/>
</dbReference>
<dbReference type="GO" id="GO:0009389">
    <property type="term" value="F:dimethyl sulfoxide reductase activity"/>
    <property type="evidence" value="ECO:0007669"/>
    <property type="project" value="TreeGrafter"/>
</dbReference>
<dbReference type="GO" id="GO:0009390">
    <property type="term" value="C:dimethyl sulfoxide reductase complex"/>
    <property type="evidence" value="ECO:0007669"/>
    <property type="project" value="TreeGrafter"/>
</dbReference>
<comment type="caution">
    <text evidence="2">The sequence shown here is derived from an EMBL/GenBank/DDBJ whole genome shotgun (WGS) entry which is preliminary data.</text>
</comment>
<dbReference type="OrthoDB" id="4394845at2"/>
<dbReference type="EMBL" id="QVMU01000001">
    <property type="protein sequence ID" value="RJX75208.1"/>
    <property type="molecule type" value="Genomic_DNA"/>
</dbReference>
<protein>
    <submittedName>
        <fullName evidence="2">Dimethyl sulfoxide reductase</fullName>
    </submittedName>
</protein>
<keyword evidence="1" id="KW-1133">Transmembrane helix</keyword>
<feature type="transmembrane region" description="Helical" evidence="1">
    <location>
        <begin position="182"/>
        <end position="199"/>
    </location>
</feature>
<dbReference type="InterPro" id="IPR007059">
    <property type="entry name" value="DmsC"/>
</dbReference>
<dbReference type="Pfam" id="PF04976">
    <property type="entry name" value="DmsC"/>
    <property type="match status" value="1"/>
</dbReference>